<dbReference type="Proteomes" id="UP000650524">
    <property type="component" value="Unassembled WGS sequence"/>
</dbReference>
<accession>A0A8J6MWW1</accession>
<dbReference type="EMBL" id="JACNJD010000064">
    <property type="protein sequence ID" value="MBC8175975.1"/>
    <property type="molecule type" value="Genomic_DNA"/>
</dbReference>
<gene>
    <name evidence="10" type="ORF">H8E19_01110</name>
</gene>
<dbReference type="GO" id="GO:0005524">
    <property type="term" value="F:ATP binding"/>
    <property type="evidence" value="ECO:0007669"/>
    <property type="project" value="UniProtKB-KW"/>
</dbReference>
<reference evidence="10 11" key="1">
    <citation type="submission" date="2020-08" db="EMBL/GenBank/DDBJ databases">
        <title>Bridging the membrane lipid divide: bacteria of the FCB group superphylum have the potential to synthesize archaeal ether lipids.</title>
        <authorList>
            <person name="Villanueva L."/>
            <person name="Von Meijenfeldt F.A.B."/>
            <person name="Westbye A.B."/>
            <person name="Yadav S."/>
            <person name="Hopmans E.C."/>
            <person name="Dutilh B.E."/>
            <person name="Sinninghe Damste J.S."/>
        </authorList>
    </citation>
    <scope>NUCLEOTIDE SEQUENCE [LARGE SCALE GENOMIC DNA]</scope>
    <source>
        <strain evidence="10">NIOZ-UU27</strain>
    </source>
</reference>
<name>A0A8J6MWW1_9DELT</name>
<dbReference type="InterPro" id="IPR000014">
    <property type="entry name" value="PAS"/>
</dbReference>
<dbReference type="CDD" id="cd00130">
    <property type="entry name" value="PAS"/>
    <property type="match status" value="1"/>
</dbReference>
<evidence type="ECO:0000256" key="3">
    <source>
        <dbReference type="ARBA" id="ARBA00022553"/>
    </source>
</evidence>
<keyword evidence="4" id="KW-0808">Transferase</keyword>
<dbReference type="PROSITE" id="PS50109">
    <property type="entry name" value="HIS_KIN"/>
    <property type="match status" value="1"/>
</dbReference>
<comment type="caution">
    <text evidence="10">The sequence shown here is derived from an EMBL/GenBank/DDBJ whole genome shotgun (WGS) entry which is preliminary data.</text>
</comment>
<evidence type="ECO:0000256" key="6">
    <source>
        <dbReference type="ARBA" id="ARBA00022777"/>
    </source>
</evidence>
<dbReference type="InterPro" id="IPR003594">
    <property type="entry name" value="HATPase_dom"/>
</dbReference>
<organism evidence="10 11">
    <name type="scientific">Candidatus Desulfacyla euxinica</name>
    <dbReference type="NCBI Taxonomy" id="2841693"/>
    <lineage>
        <taxon>Bacteria</taxon>
        <taxon>Deltaproteobacteria</taxon>
        <taxon>Candidatus Desulfacyla</taxon>
    </lineage>
</organism>
<dbReference type="Gene3D" id="3.30.565.10">
    <property type="entry name" value="Histidine kinase-like ATPase, C-terminal domain"/>
    <property type="match status" value="1"/>
</dbReference>
<evidence type="ECO:0000313" key="11">
    <source>
        <dbReference type="Proteomes" id="UP000650524"/>
    </source>
</evidence>
<dbReference type="SUPFAM" id="SSF55874">
    <property type="entry name" value="ATPase domain of HSP90 chaperone/DNA topoisomerase II/histidine kinase"/>
    <property type="match status" value="1"/>
</dbReference>
<dbReference type="Pfam" id="PF00512">
    <property type="entry name" value="HisKA"/>
    <property type="match status" value="1"/>
</dbReference>
<evidence type="ECO:0000259" key="9">
    <source>
        <dbReference type="PROSITE" id="PS50109"/>
    </source>
</evidence>
<evidence type="ECO:0000313" key="10">
    <source>
        <dbReference type="EMBL" id="MBC8175975.1"/>
    </source>
</evidence>
<dbReference type="InterPro" id="IPR003661">
    <property type="entry name" value="HisK_dim/P_dom"/>
</dbReference>
<evidence type="ECO:0000256" key="5">
    <source>
        <dbReference type="ARBA" id="ARBA00022741"/>
    </source>
</evidence>
<dbReference type="SMART" id="SM00387">
    <property type="entry name" value="HATPase_c"/>
    <property type="match status" value="1"/>
</dbReference>
<dbReference type="Pfam" id="PF02518">
    <property type="entry name" value="HATPase_c"/>
    <property type="match status" value="1"/>
</dbReference>
<dbReference type="AlphaFoldDB" id="A0A8J6MWW1"/>
<dbReference type="InterPro" id="IPR013656">
    <property type="entry name" value="PAS_4"/>
</dbReference>
<dbReference type="InterPro" id="IPR005467">
    <property type="entry name" value="His_kinase_dom"/>
</dbReference>
<dbReference type="SUPFAM" id="SSF55785">
    <property type="entry name" value="PYP-like sensor domain (PAS domain)"/>
    <property type="match status" value="1"/>
</dbReference>
<dbReference type="Pfam" id="PF08448">
    <property type="entry name" value="PAS_4"/>
    <property type="match status" value="1"/>
</dbReference>
<dbReference type="EC" id="2.7.13.3" evidence="2"/>
<dbReference type="InterPro" id="IPR036890">
    <property type="entry name" value="HATPase_C_sf"/>
</dbReference>
<dbReference type="PRINTS" id="PR00344">
    <property type="entry name" value="BCTRLSENSOR"/>
</dbReference>
<protein>
    <recommendedName>
        <fullName evidence="2">histidine kinase</fullName>
        <ecNumber evidence="2">2.7.13.3</ecNumber>
    </recommendedName>
</protein>
<evidence type="ECO:0000256" key="7">
    <source>
        <dbReference type="ARBA" id="ARBA00022840"/>
    </source>
</evidence>
<evidence type="ECO:0000256" key="1">
    <source>
        <dbReference type="ARBA" id="ARBA00000085"/>
    </source>
</evidence>
<dbReference type="SUPFAM" id="SSF47384">
    <property type="entry name" value="Homodimeric domain of signal transducing histidine kinase"/>
    <property type="match status" value="1"/>
</dbReference>
<proteinExistence type="predicted"/>
<comment type="catalytic activity">
    <reaction evidence="1">
        <text>ATP + protein L-histidine = ADP + protein N-phospho-L-histidine.</text>
        <dbReference type="EC" id="2.7.13.3"/>
    </reaction>
</comment>
<evidence type="ECO:0000256" key="8">
    <source>
        <dbReference type="ARBA" id="ARBA00023012"/>
    </source>
</evidence>
<feature type="domain" description="Histidine kinase" evidence="9">
    <location>
        <begin position="171"/>
        <end position="388"/>
    </location>
</feature>
<evidence type="ECO:0000256" key="2">
    <source>
        <dbReference type="ARBA" id="ARBA00012438"/>
    </source>
</evidence>
<dbReference type="PANTHER" id="PTHR43065">
    <property type="entry name" value="SENSOR HISTIDINE KINASE"/>
    <property type="match status" value="1"/>
</dbReference>
<dbReference type="InterPro" id="IPR035965">
    <property type="entry name" value="PAS-like_dom_sf"/>
</dbReference>
<evidence type="ECO:0000256" key="4">
    <source>
        <dbReference type="ARBA" id="ARBA00022679"/>
    </source>
</evidence>
<keyword evidence="6" id="KW-0418">Kinase</keyword>
<keyword evidence="3" id="KW-0597">Phosphoprotein</keyword>
<dbReference type="Gene3D" id="3.30.450.20">
    <property type="entry name" value="PAS domain"/>
    <property type="match status" value="1"/>
</dbReference>
<dbReference type="InterPro" id="IPR004358">
    <property type="entry name" value="Sig_transdc_His_kin-like_C"/>
</dbReference>
<dbReference type="CDD" id="cd00082">
    <property type="entry name" value="HisKA"/>
    <property type="match status" value="1"/>
</dbReference>
<dbReference type="InterPro" id="IPR036097">
    <property type="entry name" value="HisK_dim/P_sf"/>
</dbReference>
<dbReference type="SMART" id="SM00388">
    <property type="entry name" value="HisKA"/>
    <property type="match status" value="1"/>
</dbReference>
<keyword evidence="5" id="KW-0547">Nucleotide-binding</keyword>
<sequence length="388" mass="43009">MPEKLKSDEGEFLSNKGASDFLIQQANERIVVLRSNFTIVDANEAYLEAVTKSKHEIIGAHCYEVTHGLDAPCSRSKPGLECPLAMTLKTGESAHVIHEHATPGGQDMYCDMVTYPVKDQAGEIVRIIEIWRDITEELSYRWERRARVLKADLRKLAQEDRMISLGKLAASSVHEINNPIQGLLTFTDLMQGMLKKSEPSPEDLKDFQHYLSLMSKELERCGNIISGLLSFSRESSREFKSIDLNELLGQVITLTRHKMELQNIQVSTKFFPGALVVKGDGNQLQQCFLNLLFNAIEAMPGGGRLSIHSRLDSSRSNALVTIKDTGCGIAKDNLDHIFDPFFTTKEEGEGTGLGLPIVYGVVKAHKGSIEVNSQHGEGASFILTLPIP</sequence>
<keyword evidence="8" id="KW-0902">Two-component regulatory system</keyword>
<dbReference type="Gene3D" id="1.10.287.130">
    <property type="match status" value="1"/>
</dbReference>
<dbReference type="GO" id="GO:0000155">
    <property type="term" value="F:phosphorelay sensor kinase activity"/>
    <property type="evidence" value="ECO:0007669"/>
    <property type="project" value="InterPro"/>
</dbReference>
<keyword evidence="7" id="KW-0067">ATP-binding</keyword>
<dbReference type="PANTHER" id="PTHR43065:SF46">
    <property type="entry name" value="C4-DICARBOXYLATE TRANSPORT SENSOR PROTEIN DCTB"/>
    <property type="match status" value="1"/>
</dbReference>